<evidence type="ECO:0000256" key="9">
    <source>
        <dbReference type="SAM" id="MobiDB-lite"/>
    </source>
</evidence>
<evidence type="ECO:0000256" key="3">
    <source>
        <dbReference type="ARBA" id="ARBA00022723"/>
    </source>
</evidence>
<accession>A0A8H3HY85</accession>
<feature type="region of interest" description="Disordered" evidence="9">
    <location>
        <begin position="471"/>
        <end position="528"/>
    </location>
</feature>
<dbReference type="SMART" id="SM00184">
    <property type="entry name" value="RING"/>
    <property type="match status" value="1"/>
</dbReference>
<dbReference type="SUPFAM" id="SSF57850">
    <property type="entry name" value="RING/U-box"/>
    <property type="match status" value="1"/>
</dbReference>
<reference evidence="13" key="1">
    <citation type="submission" date="2021-03" db="EMBL/GenBank/DDBJ databases">
        <authorList>
            <person name="Tagirdzhanova G."/>
        </authorList>
    </citation>
    <scope>NUCLEOTIDE SEQUENCE</scope>
</reference>
<dbReference type="EMBL" id="CAJPDQ010000003">
    <property type="protein sequence ID" value="CAF9907387.1"/>
    <property type="molecule type" value="Genomic_DNA"/>
</dbReference>
<evidence type="ECO:0000256" key="5">
    <source>
        <dbReference type="ARBA" id="ARBA00022833"/>
    </source>
</evidence>
<keyword evidence="2 10" id="KW-0812">Transmembrane</keyword>
<dbReference type="CDD" id="cd16454">
    <property type="entry name" value="RING-H2_PA-TM-RING"/>
    <property type="match status" value="1"/>
</dbReference>
<keyword evidence="14" id="KW-1185">Reference proteome</keyword>
<feature type="transmembrane region" description="Helical" evidence="10">
    <location>
        <begin position="223"/>
        <end position="245"/>
    </location>
</feature>
<dbReference type="InterPro" id="IPR013083">
    <property type="entry name" value="Znf_RING/FYVE/PHD"/>
</dbReference>
<organism evidence="13 14">
    <name type="scientific">Gomphillus americanus</name>
    <dbReference type="NCBI Taxonomy" id="1940652"/>
    <lineage>
        <taxon>Eukaryota</taxon>
        <taxon>Fungi</taxon>
        <taxon>Dikarya</taxon>
        <taxon>Ascomycota</taxon>
        <taxon>Pezizomycotina</taxon>
        <taxon>Lecanoromycetes</taxon>
        <taxon>OSLEUM clade</taxon>
        <taxon>Ostropomycetidae</taxon>
        <taxon>Ostropales</taxon>
        <taxon>Graphidaceae</taxon>
        <taxon>Gomphilloideae</taxon>
        <taxon>Gomphillus</taxon>
    </lineage>
</organism>
<feature type="compositionally biased region" description="Polar residues" evidence="9">
    <location>
        <begin position="486"/>
        <end position="505"/>
    </location>
</feature>
<evidence type="ECO:0000313" key="13">
    <source>
        <dbReference type="EMBL" id="CAF9907387.1"/>
    </source>
</evidence>
<dbReference type="PANTHER" id="PTHR46539">
    <property type="entry name" value="E3 UBIQUITIN-PROTEIN LIGASE ATL42"/>
    <property type="match status" value="1"/>
</dbReference>
<dbReference type="GO" id="GO:0016020">
    <property type="term" value="C:membrane"/>
    <property type="evidence" value="ECO:0007669"/>
    <property type="project" value="UniProtKB-SubCell"/>
</dbReference>
<keyword evidence="3" id="KW-0479">Metal-binding</keyword>
<feature type="compositionally biased region" description="Polar residues" evidence="9">
    <location>
        <begin position="412"/>
        <end position="421"/>
    </location>
</feature>
<evidence type="ECO:0000256" key="1">
    <source>
        <dbReference type="ARBA" id="ARBA00004370"/>
    </source>
</evidence>
<evidence type="ECO:0000313" key="14">
    <source>
        <dbReference type="Proteomes" id="UP000664169"/>
    </source>
</evidence>
<dbReference type="InterPro" id="IPR001841">
    <property type="entry name" value="Znf_RING"/>
</dbReference>
<keyword evidence="5" id="KW-0862">Zinc</keyword>
<keyword evidence="4 8" id="KW-0863">Zinc-finger</keyword>
<feature type="region of interest" description="Disordered" evidence="9">
    <location>
        <begin position="308"/>
        <end position="347"/>
    </location>
</feature>
<proteinExistence type="predicted"/>
<feature type="domain" description="RING-type" evidence="12">
    <location>
        <begin position="356"/>
        <end position="398"/>
    </location>
</feature>
<sequence>MWLYLLTTFILEALTVTAQQAVPTNASLPTGLVNPSELLFSLSQGSDGYGQQYGIDYALDANRGKWQDFHTITQTNQTIFLTTPFNIASLTNNSIAYISCDPANYTQSNLSLQQTIQQATLKIAPQNYHFGAIILYSLTSTWCNFTTDDKYSYPNIFVLPSANQALAIYQTLAQGKPGDQIASIYTNDTINTNGTDTGAGGDESNDNNSNSGMMTPSTTVAMIILYSVTGIITLCFVVVIITGALRARRHPERYGLLNLPGNAHQRRARGLARAMLDTIPIVKFGEKEPSKLSPDIEHGTELHAVKTHSLDGGHSPVMDGQAPTEEAVSTEATSPQEANEAATGLGIDGTDNGLACSVCTEDFIKGQDLRVLPCNHKFHPECIDPWLLNVSGTCPLCRIDLRPPEQREDSVTDASIENGTPPQAVHAVETDAPPNRANRFSMFLNRRRMLQASPADRLRALRQVYHLRRGNTVPPVPAIPDIPHGENTSASATPIEGTTTRSNRVTRLFGRRDGNPSTSSPESPNPPE</sequence>
<dbReference type="PROSITE" id="PS50089">
    <property type="entry name" value="ZF_RING_2"/>
    <property type="match status" value="1"/>
</dbReference>
<comment type="caution">
    <text evidence="13">The sequence shown here is derived from an EMBL/GenBank/DDBJ whole genome shotgun (WGS) entry which is preliminary data.</text>
</comment>
<feature type="signal peptide" evidence="11">
    <location>
        <begin position="1"/>
        <end position="18"/>
    </location>
</feature>
<evidence type="ECO:0000256" key="7">
    <source>
        <dbReference type="ARBA" id="ARBA00023136"/>
    </source>
</evidence>
<evidence type="ECO:0000256" key="10">
    <source>
        <dbReference type="SAM" id="Phobius"/>
    </source>
</evidence>
<comment type="subcellular location">
    <subcellularLocation>
        <location evidence="1">Membrane</location>
    </subcellularLocation>
</comment>
<evidence type="ECO:0000256" key="8">
    <source>
        <dbReference type="PROSITE-ProRule" id="PRU00175"/>
    </source>
</evidence>
<keyword evidence="6 10" id="KW-1133">Transmembrane helix</keyword>
<protein>
    <recommendedName>
        <fullName evidence="12">RING-type domain-containing protein</fullName>
    </recommendedName>
</protein>
<keyword evidence="11" id="KW-0732">Signal</keyword>
<dbReference type="OrthoDB" id="8062037at2759"/>
<evidence type="ECO:0000256" key="6">
    <source>
        <dbReference type="ARBA" id="ARBA00022989"/>
    </source>
</evidence>
<dbReference type="Pfam" id="PF13639">
    <property type="entry name" value="zf-RING_2"/>
    <property type="match status" value="1"/>
</dbReference>
<feature type="chain" id="PRO_5034186654" description="RING-type domain-containing protein" evidence="11">
    <location>
        <begin position="19"/>
        <end position="528"/>
    </location>
</feature>
<evidence type="ECO:0000256" key="4">
    <source>
        <dbReference type="ARBA" id="ARBA00022771"/>
    </source>
</evidence>
<feature type="region of interest" description="Disordered" evidence="9">
    <location>
        <begin position="408"/>
        <end position="435"/>
    </location>
</feature>
<keyword evidence="7 10" id="KW-0472">Membrane</keyword>
<dbReference type="AlphaFoldDB" id="A0A8H3HY85"/>
<dbReference type="Proteomes" id="UP000664169">
    <property type="component" value="Unassembled WGS sequence"/>
</dbReference>
<dbReference type="PANTHER" id="PTHR46539:SF2">
    <property type="entry name" value="RING-H2 FINGER PROTEIN ATL43"/>
    <property type="match status" value="1"/>
</dbReference>
<gene>
    <name evidence="13" type="ORF">GOMPHAMPRED_005094</name>
</gene>
<name>A0A8H3HY85_9LECA</name>
<dbReference type="Gene3D" id="3.30.40.10">
    <property type="entry name" value="Zinc/RING finger domain, C3HC4 (zinc finger)"/>
    <property type="match status" value="1"/>
</dbReference>
<evidence type="ECO:0000259" key="12">
    <source>
        <dbReference type="PROSITE" id="PS50089"/>
    </source>
</evidence>
<dbReference type="GO" id="GO:0008270">
    <property type="term" value="F:zinc ion binding"/>
    <property type="evidence" value="ECO:0007669"/>
    <property type="project" value="UniProtKB-KW"/>
</dbReference>
<evidence type="ECO:0000256" key="2">
    <source>
        <dbReference type="ARBA" id="ARBA00022692"/>
    </source>
</evidence>
<feature type="region of interest" description="Disordered" evidence="9">
    <location>
        <begin position="193"/>
        <end position="213"/>
    </location>
</feature>
<evidence type="ECO:0000256" key="11">
    <source>
        <dbReference type="SAM" id="SignalP"/>
    </source>
</evidence>